<proteinExistence type="predicted"/>
<evidence type="ECO:0000313" key="2">
    <source>
        <dbReference type="Proteomes" id="UP000008370"/>
    </source>
</evidence>
<organism evidence="1 2">
    <name type="scientific">Phanerochaete carnosa (strain HHB-10118-sp)</name>
    <name type="common">White-rot fungus</name>
    <name type="synonym">Peniophora carnosa</name>
    <dbReference type="NCBI Taxonomy" id="650164"/>
    <lineage>
        <taxon>Eukaryota</taxon>
        <taxon>Fungi</taxon>
        <taxon>Dikarya</taxon>
        <taxon>Basidiomycota</taxon>
        <taxon>Agaricomycotina</taxon>
        <taxon>Agaricomycetes</taxon>
        <taxon>Polyporales</taxon>
        <taxon>Phanerochaetaceae</taxon>
        <taxon>Phanerochaete</taxon>
    </lineage>
</organism>
<name>K5W065_PHACS</name>
<dbReference type="OrthoDB" id="2882490at2759"/>
<accession>K5W065</accession>
<dbReference type="InParanoid" id="K5W065"/>
<keyword evidence="2" id="KW-1185">Reference proteome</keyword>
<dbReference type="KEGG" id="pco:PHACADRAFT_260525"/>
<gene>
    <name evidence="1" type="ORF">PHACADRAFT_260525</name>
</gene>
<sequence length="458" mass="50405">MSMSGTLEFTKLSYDDFDLIFSILREEHIAEWDALKRSGSAYRTLCICASASRTLRDLAQRHLFRDLIFTYGPVITRDCDKLSHGRGCAGCGCSCHSEEAPARKELSTFHQYLVDSPHVRQHARSLRLRASPLGVRAKETVEAASLSQVLAQLPKLDTLHLEDISLRSTPQTSSPDSSSQLVKIPALERLTLAFQHAGIGSQDSVFKILAQCDSVRHLRLLGMHSWNGRTLPDPATAATLRPYLGVKSVEIETYGPLFGKIFTYLAAATRAGLRSIRVNGVTNPAVASGLQTLLDATNTQLEHFACGDMTAGRRTFREIQAMLSNVHGPNLSRCTSLASIEITLHLGCNSLGLELQYIINPMLLSLRVGSRGKLRQIMLKSAVREGLLSDLQHTSVSPWLSKLDEILLTLYDRRGVAEVLVRLDDVAGRLDLAAKNRNAIWDSLPRVASSGILRILTV</sequence>
<dbReference type="RefSeq" id="XP_007398623.1">
    <property type="nucleotide sequence ID" value="XM_007398561.1"/>
</dbReference>
<evidence type="ECO:0000313" key="1">
    <source>
        <dbReference type="EMBL" id="EKM52269.1"/>
    </source>
</evidence>
<reference evidence="1 2" key="1">
    <citation type="journal article" date="2012" name="BMC Genomics">
        <title>Comparative genomics of the white-rot fungi, Phanerochaete carnosa and P. chrysosporium, to elucidate the genetic basis of the distinct wood types they colonize.</title>
        <authorList>
            <person name="Suzuki H."/>
            <person name="MacDonald J."/>
            <person name="Syed K."/>
            <person name="Salamov A."/>
            <person name="Hori C."/>
            <person name="Aerts A."/>
            <person name="Henrissat B."/>
            <person name="Wiebenga A."/>
            <person name="vanKuyk P.A."/>
            <person name="Barry K."/>
            <person name="Lindquist E."/>
            <person name="LaButti K."/>
            <person name="Lapidus A."/>
            <person name="Lucas S."/>
            <person name="Coutinho P."/>
            <person name="Gong Y."/>
            <person name="Samejima M."/>
            <person name="Mahadevan R."/>
            <person name="Abou-Zaid M."/>
            <person name="de Vries R.P."/>
            <person name="Igarashi K."/>
            <person name="Yadav J.S."/>
            <person name="Grigoriev I.V."/>
            <person name="Master E.R."/>
        </authorList>
    </citation>
    <scope>NUCLEOTIDE SEQUENCE [LARGE SCALE GENOMIC DNA]</scope>
    <source>
        <strain evidence="1 2">HHB-10118-sp</strain>
    </source>
</reference>
<dbReference type="EMBL" id="JH930475">
    <property type="protein sequence ID" value="EKM52269.1"/>
    <property type="molecule type" value="Genomic_DNA"/>
</dbReference>
<evidence type="ECO:0008006" key="3">
    <source>
        <dbReference type="Google" id="ProtNLM"/>
    </source>
</evidence>
<dbReference type="AlphaFoldDB" id="K5W065"/>
<dbReference type="GeneID" id="18917758"/>
<dbReference type="HOGENOM" id="CLU_717868_0_0_1"/>
<dbReference type="Proteomes" id="UP000008370">
    <property type="component" value="Unassembled WGS sequence"/>
</dbReference>
<protein>
    <recommendedName>
        <fullName evidence="3">F-box domain-containing protein</fullName>
    </recommendedName>
</protein>